<evidence type="ECO:0000256" key="1">
    <source>
        <dbReference type="SAM" id="SignalP"/>
    </source>
</evidence>
<dbReference type="EMBL" id="SLWR01000002">
    <property type="protein sequence ID" value="TCO50055.1"/>
    <property type="molecule type" value="Genomic_DNA"/>
</dbReference>
<evidence type="ECO:0008006" key="4">
    <source>
        <dbReference type="Google" id="ProtNLM"/>
    </source>
</evidence>
<keyword evidence="3" id="KW-1185">Reference proteome</keyword>
<organism evidence="2 3">
    <name type="scientific">Kribbella antiqua</name>
    <dbReference type="NCBI Taxonomy" id="2512217"/>
    <lineage>
        <taxon>Bacteria</taxon>
        <taxon>Bacillati</taxon>
        <taxon>Actinomycetota</taxon>
        <taxon>Actinomycetes</taxon>
        <taxon>Propionibacteriales</taxon>
        <taxon>Kribbellaceae</taxon>
        <taxon>Kribbella</taxon>
    </lineage>
</organism>
<accession>A0A4R2J3Z7</accession>
<evidence type="ECO:0000313" key="3">
    <source>
        <dbReference type="Proteomes" id="UP000295573"/>
    </source>
</evidence>
<dbReference type="AlphaFoldDB" id="A0A4R2J3Z7"/>
<dbReference type="Proteomes" id="UP000295573">
    <property type="component" value="Unassembled WGS sequence"/>
</dbReference>
<dbReference type="RefSeq" id="WP_132145102.1">
    <property type="nucleotide sequence ID" value="NZ_SLWR01000002.1"/>
</dbReference>
<feature type="chain" id="PRO_5020688294" description="SH3 domain-containing protein" evidence="1">
    <location>
        <begin position="26"/>
        <end position="114"/>
    </location>
</feature>
<name>A0A4R2J3Z7_9ACTN</name>
<keyword evidence="1" id="KW-0732">Signal</keyword>
<feature type="signal peptide" evidence="1">
    <location>
        <begin position="1"/>
        <end position="25"/>
    </location>
</feature>
<sequence length="114" mass="11645">MRKAMSAMASLAVVPVLATGGTAFASTTVADATTASCYSVAKQDTPIYYGKTVNTSKLGTFKKGTSQTAYCTGQTGGSHTACGVTNSYWLYLPNAAGGTGGYVMWGCATLQTDT</sequence>
<protein>
    <recommendedName>
        <fullName evidence="4">SH3 domain-containing protein</fullName>
    </recommendedName>
</protein>
<gene>
    <name evidence="2" type="ORF">EV646_102126</name>
</gene>
<comment type="caution">
    <text evidence="2">The sequence shown here is derived from an EMBL/GenBank/DDBJ whole genome shotgun (WGS) entry which is preliminary data.</text>
</comment>
<reference evidence="2 3" key="1">
    <citation type="journal article" date="2015" name="Stand. Genomic Sci.">
        <title>Genomic Encyclopedia of Bacterial and Archaeal Type Strains, Phase III: the genomes of soil and plant-associated and newly described type strains.</title>
        <authorList>
            <person name="Whitman W.B."/>
            <person name="Woyke T."/>
            <person name="Klenk H.P."/>
            <person name="Zhou Y."/>
            <person name="Lilburn T.G."/>
            <person name="Beck B.J."/>
            <person name="De Vos P."/>
            <person name="Vandamme P."/>
            <person name="Eisen J.A."/>
            <person name="Garrity G."/>
            <person name="Hugenholtz P."/>
            <person name="Kyrpides N.C."/>
        </authorList>
    </citation>
    <scope>NUCLEOTIDE SEQUENCE [LARGE SCALE GENOMIC DNA]</scope>
    <source>
        <strain evidence="2 3">VKM Ac-2541</strain>
    </source>
</reference>
<evidence type="ECO:0000313" key="2">
    <source>
        <dbReference type="EMBL" id="TCO50055.1"/>
    </source>
</evidence>
<proteinExistence type="predicted"/>